<dbReference type="InterPro" id="IPR018163">
    <property type="entry name" value="Thr/Ala-tRNA-synth_IIc_edit"/>
</dbReference>
<dbReference type="Gene3D" id="3.30.980.10">
    <property type="entry name" value="Threonyl-trna Synthetase, Chain A, domain 2"/>
    <property type="match status" value="1"/>
</dbReference>
<dbReference type="GO" id="GO:0046872">
    <property type="term" value="F:metal ion binding"/>
    <property type="evidence" value="ECO:0007669"/>
    <property type="project" value="UniProtKB-KW"/>
</dbReference>
<name>A0A7D5XMK0_FERL1</name>
<dbReference type="InterPro" id="IPR003156">
    <property type="entry name" value="DHHA1_dom"/>
</dbReference>
<evidence type="ECO:0000259" key="5">
    <source>
        <dbReference type="PROSITE" id="PS50860"/>
    </source>
</evidence>
<dbReference type="GO" id="GO:0003676">
    <property type="term" value="F:nucleic acid binding"/>
    <property type="evidence" value="ECO:0007669"/>
    <property type="project" value="InterPro"/>
</dbReference>
<keyword evidence="3" id="KW-0479">Metal-binding</keyword>
<dbReference type="InterPro" id="IPR012947">
    <property type="entry name" value="tRNA_SAD"/>
</dbReference>
<dbReference type="KEGG" id="flt:Sv326_1293"/>
<keyword evidence="4" id="KW-0862">Zinc</keyword>
<dbReference type="SUPFAM" id="SSF50447">
    <property type="entry name" value="Translation proteins"/>
    <property type="match status" value="1"/>
</dbReference>
<dbReference type="InterPro" id="IPR009000">
    <property type="entry name" value="Transl_B-barrel_sf"/>
</dbReference>
<dbReference type="SUPFAM" id="SSF55186">
    <property type="entry name" value="ThrRS/AlaRS common domain"/>
    <property type="match status" value="1"/>
</dbReference>
<dbReference type="GO" id="GO:0006419">
    <property type="term" value="P:alanyl-tRNA aminoacylation"/>
    <property type="evidence" value="ECO:0007669"/>
    <property type="project" value="InterPro"/>
</dbReference>
<keyword evidence="6" id="KW-0436">Ligase</keyword>
<protein>
    <submittedName>
        <fullName evidence="6">Alanyl-tRNA synthetase</fullName>
    </submittedName>
</protein>
<gene>
    <name evidence="6" type="ORF">Sv326_1293</name>
</gene>
<feature type="domain" description="Alanyl-transfer RNA synthetases family profile" evidence="5">
    <location>
        <begin position="1"/>
        <end position="220"/>
    </location>
</feature>
<comment type="cofactor">
    <cofactor evidence="1">
        <name>Zn(2+)</name>
        <dbReference type="ChEBI" id="CHEBI:29105"/>
    </cofactor>
</comment>
<dbReference type="Proteomes" id="UP000510821">
    <property type="component" value="Chromosome"/>
</dbReference>
<evidence type="ECO:0000256" key="3">
    <source>
        <dbReference type="ARBA" id="ARBA00022723"/>
    </source>
</evidence>
<evidence type="ECO:0000256" key="4">
    <source>
        <dbReference type="ARBA" id="ARBA00022833"/>
    </source>
</evidence>
<sequence>MELYYEDAYLKSFSSKVSSISYSNSHALIILEKTAFFPGGGGQSFDTGTIAGKNGSAKVVETRMEGSDLVHVCLLKGTIEVGEEVQCRIDWDRRYELMRAHTAQHMFFQCLSRFFKDLYVIKDNIDVGRHALFIRSPEPLDFTRLMEAEKLANQVIQEGKRVIVRWVKREEAGKGDFRVKLDRIKGNEVRVIDIEGFDKSACSGVHVLNTREIGLLAVTRLTREGNEYTLEFEFGEKARDFLLQTKKIAMNTCSILQTHPELLEKTAEKLRAENLLMQEQLKELNEELLSRLEPTIQGSVKIYSKIFSGMDSKKLMEKAGELIEQENVSVIFGNKGEKGFLLIAKNPKMSLNLKAVAGKAFGILEGKWGGKEYFVSGAGKAEKLGEAVEAVIDVI</sequence>
<dbReference type="PROSITE" id="PS50860">
    <property type="entry name" value="AA_TRNA_LIGASE_II_ALA"/>
    <property type="match status" value="1"/>
</dbReference>
<dbReference type="PANTHER" id="PTHR43462:SF1">
    <property type="entry name" value="ALANYL-TRNA EDITING PROTEIN AARSD1"/>
    <property type="match status" value="1"/>
</dbReference>
<dbReference type="Pfam" id="PF02272">
    <property type="entry name" value="DHHA1"/>
    <property type="match status" value="1"/>
</dbReference>
<reference evidence="7" key="1">
    <citation type="submission" date="2020-07" db="EMBL/GenBank/DDBJ databases">
        <title>Metabolic diversity and evolutionary history of the archaeal phylum ###Micrarchaeota### uncovered from a freshwater lake metagenome.</title>
        <authorList>
            <person name="Kadnikov V.V."/>
            <person name="Savvichev A.S."/>
            <person name="Mardanov A.V."/>
            <person name="Beletsky A.V."/>
            <person name="Chupakov A.V."/>
            <person name="Kokryatskaya N.M."/>
            <person name="Pimenov N.V."/>
            <person name="Ravin N.V."/>
        </authorList>
    </citation>
    <scope>NUCLEOTIDE SEQUENCE [LARGE SCALE GENOMIC DNA]</scope>
</reference>
<accession>A0A7D5XMK0</accession>
<dbReference type="GO" id="GO:0002161">
    <property type="term" value="F:aminoacyl-tRNA deacylase activity"/>
    <property type="evidence" value="ECO:0007669"/>
    <property type="project" value="UniProtKB-ARBA"/>
</dbReference>
<dbReference type="Pfam" id="PF07973">
    <property type="entry name" value="tRNA_SAD"/>
    <property type="match status" value="1"/>
</dbReference>
<proteinExistence type="predicted"/>
<organism evidence="6 7">
    <name type="scientific">Fermentimicrarchaeum limneticum</name>
    <dbReference type="NCBI Taxonomy" id="2795018"/>
    <lineage>
        <taxon>Archaea</taxon>
        <taxon>Candidatus Micrarchaeota</taxon>
        <taxon>Candidatus Fermentimicrarchaeales</taxon>
        <taxon>Candidatus Fermentimicrarchaeaceae</taxon>
        <taxon>Candidatus Fermentimicrarchaeum</taxon>
    </lineage>
</organism>
<evidence type="ECO:0000256" key="2">
    <source>
        <dbReference type="ARBA" id="ARBA00004496"/>
    </source>
</evidence>
<evidence type="ECO:0000256" key="1">
    <source>
        <dbReference type="ARBA" id="ARBA00001947"/>
    </source>
</evidence>
<evidence type="ECO:0000313" key="6">
    <source>
        <dbReference type="EMBL" id="QLJ53468.1"/>
    </source>
</evidence>
<dbReference type="GO" id="GO:0005737">
    <property type="term" value="C:cytoplasm"/>
    <property type="evidence" value="ECO:0007669"/>
    <property type="project" value="UniProtKB-SubCell"/>
</dbReference>
<dbReference type="InterPro" id="IPR051335">
    <property type="entry name" value="Alanyl-tRNA_Editing_Enzymes"/>
</dbReference>
<dbReference type="InterPro" id="IPR018165">
    <property type="entry name" value="Ala-tRNA-synth_IIc_core"/>
</dbReference>
<dbReference type="InterPro" id="IPR018164">
    <property type="entry name" value="Ala-tRNA-synth_IIc_N"/>
</dbReference>
<dbReference type="Gene3D" id="3.10.310.40">
    <property type="match status" value="1"/>
</dbReference>
<dbReference type="AlphaFoldDB" id="A0A7D5XMK0"/>
<dbReference type="GO" id="GO:0004813">
    <property type="term" value="F:alanine-tRNA ligase activity"/>
    <property type="evidence" value="ECO:0007669"/>
    <property type="project" value="InterPro"/>
</dbReference>
<dbReference type="GO" id="GO:0005524">
    <property type="term" value="F:ATP binding"/>
    <property type="evidence" value="ECO:0007669"/>
    <property type="project" value="InterPro"/>
</dbReference>
<dbReference type="EMBL" id="CP058998">
    <property type="protein sequence ID" value="QLJ53468.1"/>
    <property type="molecule type" value="Genomic_DNA"/>
</dbReference>
<dbReference type="Gene3D" id="2.40.30.130">
    <property type="match status" value="1"/>
</dbReference>
<comment type="subcellular location">
    <subcellularLocation>
        <location evidence="2">Cytoplasm</location>
    </subcellularLocation>
</comment>
<keyword evidence="6" id="KW-0030">Aminoacyl-tRNA synthetase</keyword>
<evidence type="ECO:0000313" key="7">
    <source>
        <dbReference type="Proteomes" id="UP000510821"/>
    </source>
</evidence>
<dbReference type="SMART" id="SM00863">
    <property type="entry name" value="tRNA_SAD"/>
    <property type="match status" value="1"/>
</dbReference>
<dbReference type="Pfam" id="PF01411">
    <property type="entry name" value="tRNA-synt_2c"/>
    <property type="match status" value="1"/>
</dbReference>
<dbReference type="PANTHER" id="PTHR43462">
    <property type="entry name" value="ALANYL-TRNA EDITING PROTEIN"/>
    <property type="match status" value="1"/>
</dbReference>